<evidence type="ECO:0000256" key="1">
    <source>
        <dbReference type="SAM" id="Phobius"/>
    </source>
</evidence>
<name>A0A7X1A0M5_9LIST</name>
<dbReference type="EMBL" id="JAATOD010000002">
    <property type="protein sequence ID" value="MBC2329820.1"/>
    <property type="molecule type" value="Genomic_DNA"/>
</dbReference>
<dbReference type="InterPro" id="IPR053150">
    <property type="entry name" value="Teicoplanin_resist-assoc"/>
</dbReference>
<keyword evidence="1" id="KW-0812">Transmembrane</keyword>
<keyword evidence="1" id="KW-0472">Membrane</keyword>
<evidence type="ECO:0000259" key="2">
    <source>
        <dbReference type="Pfam" id="PF04892"/>
    </source>
</evidence>
<feature type="domain" description="VanZ-like" evidence="2">
    <location>
        <begin position="41"/>
        <end position="174"/>
    </location>
</feature>
<dbReference type="PANTHER" id="PTHR36834">
    <property type="entry name" value="MEMBRANE PROTEIN-RELATED"/>
    <property type="match status" value="1"/>
</dbReference>
<feature type="transmembrane region" description="Helical" evidence="1">
    <location>
        <begin position="157"/>
        <end position="178"/>
    </location>
</feature>
<evidence type="ECO:0000313" key="3">
    <source>
        <dbReference type="EMBL" id="MBC2329820.1"/>
    </source>
</evidence>
<dbReference type="PANTHER" id="PTHR36834:SF1">
    <property type="entry name" value="INTEGRAL MEMBRANE PROTEIN"/>
    <property type="match status" value="1"/>
</dbReference>
<dbReference type="Pfam" id="PF04892">
    <property type="entry name" value="VanZ"/>
    <property type="match status" value="1"/>
</dbReference>
<dbReference type="AlphaFoldDB" id="A0A7X1A0M5"/>
<feature type="transmembrane region" description="Helical" evidence="1">
    <location>
        <begin position="92"/>
        <end position="111"/>
    </location>
</feature>
<dbReference type="RefSeq" id="WP_185638076.1">
    <property type="nucleotide sequence ID" value="NZ_JAATOD010000002.1"/>
</dbReference>
<feature type="transmembrane region" description="Helical" evidence="1">
    <location>
        <begin position="34"/>
        <end position="57"/>
    </location>
</feature>
<sequence length="193" mass="22376">MLRFSGLVMTIALLVYIVFFLLRWLKRREKLEMIIFKTCLYVYVCGVIKFTIFPLMLDAPLIEDTKIYVTDSYMNLIPFNSIREMFMPGRGYATFQIVANFILFVPLGMLLPLCYPKMTWKSVFAISIFATVGIESAQLIQDLIYQSPFKFVDIDDVILNFSGGVAGFLVFLLCRPLLKKVGLYYYKKTPKIF</sequence>
<keyword evidence="1" id="KW-1133">Transmembrane helix</keyword>
<dbReference type="Proteomes" id="UP000572016">
    <property type="component" value="Unassembled WGS sequence"/>
</dbReference>
<feature type="transmembrane region" description="Helical" evidence="1">
    <location>
        <begin position="123"/>
        <end position="145"/>
    </location>
</feature>
<protein>
    <submittedName>
        <fullName evidence="3">VanZ family protein</fullName>
    </submittedName>
</protein>
<reference evidence="3 4" key="1">
    <citation type="submission" date="2020-03" db="EMBL/GenBank/DDBJ databases">
        <title>Soil Listeria distribution.</title>
        <authorList>
            <person name="Liao J."/>
            <person name="Wiedmann M."/>
        </authorList>
    </citation>
    <scope>NUCLEOTIDE SEQUENCE [LARGE SCALE GENOMIC DNA]</scope>
    <source>
        <strain evidence="3 4">FSL L7-0020</strain>
    </source>
</reference>
<gene>
    <name evidence="3" type="ORF">HCX62_07205</name>
</gene>
<evidence type="ECO:0000313" key="4">
    <source>
        <dbReference type="Proteomes" id="UP000572016"/>
    </source>
</evidence>
<accession>A0A7X1A0M5</accession>
<feature type="transmembrane region" description="Helical" evidence="1">
    <location>
        <begin position="6"/>
        <end position="22"/>
    </location>
</feature>
<comment type="caution">
    <text evidence="3">The sequence shown here is derived from an EMBL/GenBank/DDBJ whole genome shotgun (WGS) entry which is preliminary data.</text>
</comment>
<dbReference type="InterPro" id="IPR006976">
    <property type="entry name" value="VanZ-like"/>
</dbReference>
<proteinExistence type="predicted"/>
<organism evidence="3 4">
    <name type="scientific">Listeria swaminathanii</name>
    <dbReference type="NCBI Taxonomy" id="2713501"/>
    <lineage>
        <taxon>Bacteria</taxon>
        <taxon>Bacillati</taxon>
        <taxon>Bacillota</taxon>
        <taxon>Bacilli</taxon>
        <taxon>Bacillales</taxon>
        <taxon>Listeriaceae</taxon>
        <taxon>Listeria</taxon>
    </lineage>
</organism>